<comment type="caution">
    <text evidence="6">The sequence shown here is derived from an EMBL/GenBank/DDBJ whole genome shotgun (WGS) entry which is preliminary data.</text>
</comment>
<dbReference type="RefSeq" id="WP_326840036.1">
    <property type="nucleotide sequence ID" value="NZ_SVNY01000002.1"/>
</dbReference>
<keyword evidence="4 6" id="KW-0067">ATP-binding</keyword>
<dbReference type="PROSITE" id="PS50893">
    <property type="entry name" value="ABC_TRANSPORTER_2"/>
    <property type="match status" value="1"/>
</dbReference>
<comment type="similarity">
    <text evidence="1">Belongs to the ABC transporter superfamily.</text>
</comment>
<dbReference type="InterPro" id="IPR003439">
    <property type="entry name" value="ABC_transporter-like_ATP-bd"/>
</dbReference>
<dbReference type="InterPro" id="IPR003593">
    <property type="entry name" value="AAA+_ATPase"/>
</dbReference>
<evidence type="ECO:0000256" key="1">
    <source>
        <dbReference type="ARBA" id="ARBA00005417"/>
    </source>
</evidence>
<evidence type="ECO:0000256" key="2">
    <source>
        <dbReference type="ARBA" id="ARBA00022448"/>
    </source>
</evidence>
<accession>A0A928KWN0</accession>
<evidence type="ECO:0000313" key="6">
    <source>
        <dbReference type="EMBL" id="MBE6832752.1"/>
    </source>
</evidence>
<dbReference type="AlphaFoldDB" id="A0A928KWN0"/>
<keyword evidence="3" id="KW-0547">Nucleotide-binding</keyword>
<sequence>MNAIAAQSLGKSYDGKTAALSDLTLRVPQGGVCGFLGPNGAGKTTTVKLLTGLLRPTSGECSVMGLSPQSEPERVHALCGVMTETAHLYGSMTGQQNLEFFGQTAGLVRAQAKERAELLLRELELWEARDQRAGQYSTGMMQRLSLARALMHEPQVLFLDEPTSGLDPESAQAVNEMISALAKKSGVTVFLCTHQLRYAQDLCTTYGILYRGRMVLQGDFAALCEGSGCRIKAGIRTEPEQTLHGFVKNGEYWEAEIASEAEMPAILRDLVAQDIPVYEARLIRPTLEDVYFSCLQGQEVAE</sequence>
<evidence type="ECO:0000313" key="7">
    <source>
        <dbReference type="Proteomes" id="UP000754750"/>
    </source>
</evidence>
<keyword evidence="2" id="KW-0813">Transport</keyword>
<evidence type="ECO:0000256" key="3">
    <source>
        <dbReference type="ARBA" id="ARBA00022741"/>
    </source>
</evidence>
<dbReference type="Pfam" id="PF00005">
    <property type="entry name" value="ABC_tran"/>
    <property type="match status" value="1"/>
</dbReference>
<dbReference type="GO" id="GO:0005524">
    <property type="term" value="F:ATP binding"/>
    <property type="evidence" value="ECO:0007669"/>
    <property type="project" value="UniProtKB-KW"/>
</dbReference>
<dbReference type="Proteomes" id="UP000754750">
    <property type="component" value="Unassembled WGS sequence"/>
</dbReference>
<dbReference type="PANTHER" id="PTHR42711:SF5">
    <property type="entry name" value="ABC TRANSPORTER ATP-BINDING PROTEIN NATA"/>
    <property type="match status" value="1"/>
</dbReference>
<dbReference type="EMBL" id="SVNY01000002">
    <property type="protein sequence ID" value="MBE6832752.1"/>
    <property type="molecule type" value="Genomic_DNA"/>
</dbReference>
<dbReference type="SMART" id="SM00382">
    <property type="entry name" value="AAA"/>
    <property type="match status" value="1"/>
</dbReference>
<protein>
    <submittedName>
        <fullName evidence="6">ABC transporter ATP-binding protein</fullName>
    </submittedName>
</protein>
<feature type="domain" description="ABC transporter" evidence="5">
    <location>
        <begin position="4"/>
        <end position="236"/>
    </location>
</feature>
<proteinExistence type="inferred from homology"/>
<evidence type="ECO:0000259" key="5">
    <source>
        <dbReference type="PROSITE" id="PS50893"/>
    </source>
</evidence>
<dbReference type="GO" id="GO:0016887">
    <property type="term" value="F:ATP hydrolysis activity"/>
    <property type="evidence" value="ECO:0007669"/>
    <property type="project" value="InterPro"/>
</dbReference>
<dbReference type="PANTHER" id="PTHR42711">
    <property type="entry name" value="ABC TRANSPORTER ATP-BINDING PROTEIN"/>
    <property type="match status" value="1"/>
</dbReference>
<gene>
    <name evidence="6" type="ORF">E7512_04100</name>
</gene>
<organism evidence="6 7">
    <name type="scientific">Faecalispora sporosphaeroides</name>
    <dbReference type="NCBI Taxonomy" id="1549"/>
    <lineage>
        <taxon>Bacteria</taxon>
        <taxon>Bacillati</taxon>
        <taxon>Bacillota</taxon>
        <taxon>Clostridia</taxon>
        <taxon>Eubacteriales</taxon>
        <taxon>Oscillospiraceae</taxon>
        <taxon>Faecalispora</taxon>
    </lineage>
</organism>
<dbReference type="InterPro" id="IPR027417">
    <property type="entry name" value="P-loop_NTPase"/>
</dbReference>
<dbReference type="Gene3D" id="3.40.50.300">
    <property type="entry name" value="P-loop containing nucleotide triphosphate hydrolases"/>
    <property type="match status" value="1"/>
</dbReference>
<dbReference type="InterPro" id="IPR050763">
    <property type="entry name" value="ABC_transporter_ATP-binding"/>
</dbReference>
<name>A0A928KWN0_9FIRM</name>
<evidence type="ECO:0000256" key="4">
    <source>
        <dbReference type="ARBA" id="ARBA00022840"/>
    </source>
</evidence>
<dbReference type="CDD" id="cd03230">
    <property type="entry name" value="ABC_DR_subfamily_A"/>
    <property type="match status" value="1"/>
</dbReference>
<dbReference type="SUPFAM" id="SSF52540">
    <property type="entry name" value="P-loop containing nucleoside triphosphate hydrolases"/>
    <property type="match status" value="1"/>
</dbReference>
<reference evidence="6" key="1">
    <citation type="submission" date="2019-04" db="EMBL/GenBank/DDBJ databases">
        <title>Evolution of Biomass-Degrading Anaerobic Consortia Revealed by Metagenomics.</title>
        <authorList>
            <person name="Peng X."/>
        </authorList>
    </citation>
    <scope>NUCLEOTIDE SEQUENCE</scope>
    <source>
        <strain evidence="6">SIG551</strain>
    </source>
</reference>